<evidence type="ECO:0000313" key="4">
    <source>
        <dbReference type="Proteomes" id="UP000256562"/>
    </source>
</evidence>
<feature type="compositionally biased region" description="Polar residues" evidence="1">
    <location>
        <begin position="37"/>
        <end position="60"/>
    </location>
</feature>
<dbReference type="EMBL" id="QKXQ01000131">
    <property type="protein sequence ID" value="REH98794.1"/>
    <property type="molecule type" value="Genomic_DNA"/>
</dbReference>
<evidence type="ECO:0000256" key="1">
    <source>
        <dbReference type="SAM" id="MobiDB-lite"/>
    </source>
</evidence>
<dbReference type="AlphaFoldDB" id="A0A3E0IRI9"/>
<dbReference type="GO" id="GO:0008745">
    <property type="term" value="F:N-acetylmuramoyl-L-alanine amidase activity"/>
    <property type="evidence" value="ECO:0007669"/>
    <property type="project" value="InterPro"/>
</dbReference>
<feature type="region of interest" description="Disordered" evidence="1">
    <location>
        <begin position="36"/>
        <end position="65"/>
    </location>
</feature>
<organism evidence="3 4">
    <name type="scientific">Staphylococcus felis</name>
    <dbReference type="NCBI Taxonomy" id="46127"/>
    <lineage>
        <taxon>Bacteria</taxon>
        <taxon>Bacillati</taxon>
        <taxon>Bacillota</taxon>
        <taxon>Bacilli</taxon>
        <taxon>Bacillales</taxon>
        <taxon>Staphylococcaceae</taxon>
        <taxon>Staphylococcus</taxon>
    </lineage>
</organism>
<dbReference type="Gene3D" id="3.40.80.10">
    <property type="entry name" value="Peptidoglycan recognition protein-like"/>
    <property type="match status" value="1"/>
</dbReference>
<gene>
    <name evidence="3" type="ORF">DOS83_03100</name>
</gene>
<comment type="caution">
    <text evidence="3">The sequence shown here is derived from an EMBL/GenBank/DDBJ whole genome shotgun (WGS) entry which is preliminary data.</text>
</comment>
<dbReference type="CDD" id="cd06583">
    <property type="entry name" value="PGRP"/>
    <property type="match status" value="1"/>
</dbReference>
<dbReference type="OrthoDB" id="9816557at2"/>
<dbReference type="GO" id="GO:0009253">
    <property type="term" value="P:peptidoglycan catabolic process"/>
    <property type="evidence" value="ECO:0007669"/>
    <property type="project" value="InterPro"/>
</dbReference>
<dbReference type="InterPro" id="IPR036505">
    <property type="entry name" value="Amidase/PGRP_sf"/>
</dbReference>
<dbReference type="SUPFAM" id="SSF55846">
    <property type="entry name" value="N-acetylmuramoyl-L-alanine amidase-like"/>
    <property type="match status" value="1"/>
</dbReference>
<accession>A0A3E0IRI9</accession>
<dbReference type="RefSeq" id="WP_116093864.1">
    <property type="nucleotide sequence ID" value="NZ_QKXQ01000131.1"/>
</dbReference>
<name>A0A3E0IRI9_9STAP</name>
<evidence type="ECO:0000313" key="3">
    <source>
        <dbReference type="EMBL" id="REH98794.1"/>
    </source>
</evidence>
<protein>
    <submittedName>
        <fullName evidence="3">Autolysin</fullName>
    </submittedName>
</protein>
<evidence type="ECO:0000259" key="2">
    <source>
        <dbReference type="SMART" id="SM00644"/>
    </source>
</evidence>
<feature type="domain" description="N-acetylmuramoyl-L-alanine amidase" evidence="2">
    <location>
        <begin position="94"/>
        <end position="234"/>
    </location>
</feature>
<dbReference type="SMART" id="SM00644">
    <property type="entry name" value="Ami_2"/>
    <property type="match status" value="1"/>
</dbReference>
<dbReference type="Proteomes" id="UP000256562">
    <property type="component" value="Unassembled WGS sequence"/>
</dbReference>
<reference evidence="3 4" key="1">
    <citation type="journal article" date="2018" name="Vet. Microbiol.">
        <title>Characterisation of Staphylococcus felis isolated from cats using whole genome sequencing.</title>
        <authorList>
            <person name="Worthing K."/>
            <person name="Pang S."/>
            <person name="Trott D.J."/>
            <person name="Abraham S."/>
            <person name="Coombs G.W."/>
            <person name="Jordan D."/>
            <person name="McIntyre L."/>
            <person name="Davies M.R."/>
            <person name="Norris J."/>
        </authorList>
    </citation>
    <scope>NUCLEOTIDE SEQUENCE [LARGE SCALE GENOMIC DNA]</scope>
    <source>
        <strain evidence="3 4">F9</strain>
    </source>
</reference>
<dbReference type="InterPro" id="IPR002502">
    <property type="entry name" value="Amidase_domain"/>
</dbReference>
<sequence length="258" mass="29988">MLKIISIFSTFVTFVLASVVVTPAVYAERSLLRPNETESSSNALTRNNPFTPNETTSPLQRTGPFDHMNYPNVNRYIIDNHIKHSKIVKDSRIDTLPKLQYKYGTYIGVIIHEVGQDHRTLQQWVDRMYATYNTAFVHAFVDQNEIRLTAPAEYYVWGAGKQANPYFYQIEVVRTYQFIDFAKSVNNQAWLTAYMLKQKGLEPSLADDNEGVGTVISHDAVRKYWGGTTHVDPIEYYARWGYDMHQFFELVQYHYNQM</sequence>
<proteinExistence type="predicted"/>